<keyword evidence="6" id="KW-0057">Aromatic amino acid biosynthesis</keyword>
<evidence type="ECO:0000256" key="3">
    <source>
        <dbReference type="ARBA" id="ARBA00022741"/>
    </source>
</evidence>
<protein>
    <submittedName>
        <fullName evidence="7">Shikimate kinase i</fullName>
        <ecNumber evidence="7">2.7.1.71</ecNumber>
    </submittedName>
</protein>
<reference evidence="7" key="1">
    <citation type="journal article" date="2015" name="Proc. Natl. Acad. Sci. U.S.A.">
        <title>Networks of energetic and metabolic interactions define dynamics in microbial communities.</title>
        <authorList>
            <person name="Embree M."/>
            <person name="Liu J.K."/>
            <person name="Al-Bassam M.M."/>
            <person name="Zengler K."/>
        </authorList>
    </citation>
    <scope>NUCLEOTIDE SEQUENCE</scope>
</reference>
<dbReference type="GO" id="GO:0005524">
    <property type="term" value="F:ATP binding"/>
    <property type="evidence" value="ECO:0007669"/>
    <property type="project" value="UniProtKB-KW"/>
</dbReference>
<dbReference type="EC" id="2.7.1.71" evidence="7"/>
<dbReference type="Pfam" id="PF01202">
    <property type="entry name" value="SKI"/>
    <property type="match status" value="1"/>
</dbReference>
<evidence type="ECO:0000256" key="1">
    <source>
        <dbReference type="ARBA" id="ARBA00022605"/>
    </source>
</evidence>
<evidence type="ECO:0000256" key="5">
    <source>
        <dbReference type="ARBA" id="ARBA00022840"/>
    </source>
</evidence>
<keyword evidence="3" id="KW-0547">Nucleotide-binding</keyword>
<dbReference type="SUPFAM" id="SSF52540">
    <property type="entry name" value="P-loop containing nucleoside triphosphate hydrolases"/>
    <property type="match status" value="1"/>
</dbReference>
<dbReference type="InterPro" id="IPR000623">
    <property type="entry name" value="Shikimate_kinase/TSH1"/>
</dbReference>
<dbReference type="AlphaFoldDB" id="A0A0W8E9J3"/>
<dbReference type="GO" id="GO:0008652">
    <property type="term" value="P:amino acid biosynthetic process"/>
    <property type="evidence" value="ECO:0007669"/>
    <property type="project" value="UniProtKB-KW"/>
</dbReference>
<dbReference type="GO" id="GO:0004765">
    <property type="term" value="F:shikimate kinase activity"/>
    <property type="evidence" value="ECO:0007669"/>
    <property type="project" value="UniProtKB-EC"/>
</dbReference>
<accession>A0A0W8E9J3</accession>
<dbReference type="CDD" id="cd00464">
    <property type="entry name" value="SK"/>
    <property type="match status" value="1"/>
</dbReference>
<dbReference type="InterPro" id="IPR027417">
    <property type="entry name" value="P-loop_NTPase"/>
</dbReference>
<evidence type="ECO:0000256" key="6">
    <source>
        <dbReference type="ARBA" id="ARBA00023141"/>
    </source>
</evidence>
<dbReference type="PANTHER" id="PTHR21087">
    <property type="entry name" value="SHIKIMATE KINASE"/>
    <property type="match status" value="1"/>
</dbReference>
<keyword evidence="1" id="KW-0028">Amino-acid biosynthesis</keyword>
<keyword evidence="5" id="KW-0067">ATP-binding</keyword>
<name>A0A0W8E9J3_9ZZZZ</name>
<keyword evidence="2 7" id="KW-0808">Transferase</keyword>
<dbReference type="Gene3D" id="3.40.50.300">
    <property type="entry name" value="P-loop containing nucleotide triphosphate hydrolases"/>
    <property type="match status" value="1"/>
</dbReference>
<keyword evidence="4 7" id="KW-0418">Kinase</keyword>
<dbReference type="PANTHER" id="PTHR21087:SF16">
    <property type="entry name" value="SHIKIMATE KINASE 1, CHLOROPLASTIC"/>
    <property type="match status" value="1"/>
</dbReference>
<evidence type="ECO:0000256" key="2">
    <source>
        <dbReference type="ARBA" id="ARBA00022679"/>
    </source>
</evidence>
<sequence>MGKNIVLIGFMGTGKSTVGIKLAERLKMQFIDMDREIEKLTGMSIPMLFKKHGEIRFRSEEQLMSQKLSERTNLVIATGGGVVLNKENVESLRKSGILICLDADPRVILSRVNRKKGSRPLLKKNLDIEDIEKMLNDREEYYSLADYRIDTSLKEMDKIVQEIIQIVKKPTNRRVG</sequence>
<dbReference type="GO" id="GO:0005829">
    <property type="term" value="C:cytosol"/>
    <property type="evidence" value="ECO:0007669"/>
    <property type="project" value="TreeGrafter"/>
</dbReference>
<organism evidence="7">
    <name type="scientific">hydrocarbon metagenome</name>
    <dbReference type="NCBI Taxonomy" id="938273"/>
    <lineage>
        <taxon>unclassified sequences</taxon>
        <taxon>metagenomes</taxon>
        <taxon>ecological metagenomes</taxon>
    </lineage>
</organism>
<dbReference type="EMBL" id="LNQE01001831">
    <property type="protein sequence ID" value="KUG05057.1"/>
    <property type="molecule type" value="Genomic_DNA"/>
</dbReference>
<evidence type="ECO:0000256" key="4">
    <source>
        <dbReference type="ARBA" id="ARBA00022777"/>
    </source>
</evidence>
<dbReference type="InterPro" id="IPR031322">
    <property type="entry name" value="Shikimate/glucono_kinase"/>
</dbReference>
<comment type="caution">
    <text evidence="7">The sequence shown here is derived from an EMBL/GenBank/DDBJ whole genome shotgun (WGS) entry which is preliminary data.</text>
</comment>
<proteinExistence type="inferred from homology"/>
<dbReference type="HAMAP" id="MF_00109">
    <property type="entry name" value="Shikimate_kinase"/>
    <property type="match status" value="1"/>
</dbReference>
<evidence type="ECO:0000313" key="7">
    <source>
        <dbReference type="EMBL" id="KUG05057.1"/>
    </source>
</evidence>
<dbReference type="GO" id="GO:0009073">
    <property type="term" value="P:aromatic amino acid family biosynthetic process"/>
    <property type="evidence" value="ECO:0007669"/>
    <property type="project" value="UniProtKB-KW"/>
</dbReference>
<dbReference type="PRINTS" id="PR01100">
    <property type="entry name" value="SHIKIMTKNASE"/>
</dbReference>
<dbReference type="NCBIfam" id="NF010553">
    <property type="entry name" value="PRK13947.1"/>
    <property type="match status" value="1"/>
</dbReference>
<gene>
    <name evidence="7" type="ORF">ASZ90_017546</name>
</gene>